<reference evidence="8 9" key="1">
    <citation type="journal article" date="2018" name="Nat. Biotechnol.">
        <title>A standardized bacterial taxonomy based on genome phylogeny substantially revises the tree of life.</title>
        <authorList>
            <person name="Parks D.H."/>
            <person name="Chuvochina M."/>
            <person name="Waite D.W."/>
            <person name="Rinke C."/>
            <person name="Skarshewski A."/>
            <person name="Chaumeil P.A."/>
            <person name="Hugenholtz P."/>
        </authorList>
    </citation>
    <scope>NUCLEOTIDE SEQUENCE [LARGE SCALE GENOMIC DNA]</scope>
    <source>
        <strain evidence="8">UBA9359</strain>
    </source>
</reference>
<keyword evidence="2 8" id="KW-0436">Ligase</keyword>
<name>A0A3D5J3K5_9FLAO</name>
<dbReference type="Pfam" id="PF00501">
    <property type="entry name" value="AMP-binding"/>
    <property type="match status" value="1"/>
</dbReference>
<gene>
    <name evidence="8" type="ORF">DGQ38_16695</name>
</gene>
<dbReference type="Proteomes" id="UP000264330">
    <property type="component" value="Unassembled WGS sequence"/>
</dbReference>
<evidence type="ECO:0000313" key="9">
    <source>
        <dbReference type="Proteomes" id="UP000264330"/>
    </source>
</evidence>
<keyword evidence="3" id="KW-0547">Nucleotide-binding</keyword>
<dbReference type="PROSITE" id="PS00455">
    <property type="entry name" value="AMP_BINDING"/>
    <property type="match status" value="1"/>
</dbReference>
<dbReference type="InterPro" id="IPR042099">
    <property type="entry name" value="ANL_N_sf"/>
</dbReference>
<dbReference type="Gene3D" id="3.30.300.30">
    <property type="match status" value="1"/>
</dbReference>
<evidence type="ECO:0000259" key="6">
    <source>
        <dbReference type="Pfam" id="PF00501"/>
    </source>
</evidence>
<accession>A0A3D5J3K5</accession>
<comment type="caution">
    <text evidence="8">The sequence shown here is derived from an EMBL/GenBank/DDBJ whole genome shotgun (WGS) entry which is preliminary data.</text>
</comment>
<dbReference type="EMBL" id="DPMF01000382">
    <property type="protein sequence ID" value="HCV82681.1"/>
    <property type="molecule type" value="Genomic_DNA"/>
</dbReference>
<dbReference type="InterPro" id="IPR025110">
    <property type="entry name" value="AMP-bd_C"/>
</dbReference>
<proteinExistence type="predicted"/>
<evidence type="ECO:0000313" key="8">
    <source>
        <dbReference type="EMBL" id="HCV82681.1"/>
    </source>
</evidence>
<evidence type="ECO:0000256" key="1">
    <source>
        <dbReference type="ARBA" id="ARBA00013275"/>
    </source>
</evidence>
<dbReference type="AlphaFoldDB" id="A0A3D5J3K5"/>
<evidence type="ECO:0000256" key="5">
    <source>
        <dbReference type="ARBA" id="ARBA00022990"/>
    </source>
</evidence>
<dbReference type="GO" id="GO:0003987">
    <property type="term" value="F:acetate-CoA ligase activity"/>
    <property type="evidence" value="ECO:0007669"/>
    <property type="project" value="UniProtKB-EC"/>
</dbReference>
<dbReference type="InterPro" id="IPR045851">
    <property type="entry name" value="AMP-bd_C_sf"/>
</dbReference>
<dbReference type="InterPro" id="IPR020845">
    <property type="entry name" value="AMP-binding_CS"/>
</dbReference>
<sequence length="392" mass="43692">PLFILYTSGSTGKPKGMLHTTAGYMVYTAFTFKNIFNYTEGDVYWCTADIGWITGHSYIVYGPLANGATTVMFEGVPSYPDYGRFWEIVEKHKITQFYTAPTAIRALAKRNIEFVENHDLSSLKVLGSVGEPINEEAWHWFNDNIGKNQSPIVDTWWQTETGGIMISPMPYVTPTKPTYATLPMPGIQPSLMDDDGKEIKGNQVSGRLSVKFPWPSIARTVWGDHERYKDTYFSTFEGKYFTGDGAMRDEVGYYRITGRTDDVIIVSGHNLGTAPIEDAINEHPAVAESAVVGFPHDVKGNALYAFVILKESGESRKRDNLRKEINQQIADKVGPIAKPDKIQFVEGLPKTRSGKIMRRILRKIASDDTSDLGDTSTLLNPEVVEAIIAEAL</sequence>
<dbReference type="EC" id="6.2.1.1" evidence="1"/>
<dbReference type="GO" id="GO:0005524">
    <property type="term" value="F:ATP binding"/>
    <property type="evidence" value="ECO:0007669"/>
    <property type="project" value="UniProtKB-KW"/>
</dbReference>
<dbReference type="SUPFAM" id="SSF56801">
    <property type="entry name" value="Acetyl-CoA synthetase-like"/>
    <property type="match status" value="1"/>
</dbReference>
<keyword evidence="5" id="KW-0007">Acetylation</keyword>
<dbReference type="GO" id="GO:0006085">
    <property type="term" value="P:acetyl-CoA biosynthetic process"/>
    <property type="evidence" value="ECO:0007669"/>
    <property type="project" value="TreeGrafter"/>
</dbReference>
<dbReference type="Gene3D" id="3.40.50.12780">
    <property type="entry name" value="N-terminal domain of ligase-like"/>
    <property type="match status" value="1"/>
</dbReference>
<evidence type="ECO:0000256" key="3">
    <source>
        <dbReference type="ARBA" id="ARBA00022741"/>
    </source>
</evidence>
<evidence type="ECO:0000256" key="2">
    <source>
        <dbReference type="ARBA" id="ARBA00022598"/>
    </source>
</evidence>
<organism evidence="8 9">
    <name type="scientific">Zunongwangia profunda</name>
    <dbReference type="NCBI Taxonomy" id="398743"/>
    <lineage>
        <taxon>Bacteria</taxon>
        <taxon>Pseudomonadati</taxon>
        <taxon>Bacteroidota</taxon>
        <taxon>Flavobacteriia</taxon>
        <taxon>Flavobacteriales</taxon>
        <taxon>Flavobacteriaceae</taxon>
        <taxon>Zunongwangia</taxon>
    </lineage>
</organism>
<protein>
    <recommendedName>
        <fullName evidence="1">acetate--CoA ligase</fullName>
        <ecNumber evidence="1">6.2.1.1</ecNumber>
    </recommendedName>
</protein>
<dbReference type="PANTHER" id="PTHR24095">
    <property type="entry name" value="ACETYL-COENZYME A SYNTHETASE"/>
    <property type="match status" value="1"/>
</dbReference>
<dbReference type="InterPro" id="IPR000873">
    <property type="entry name" value="AMP-dep_synth/lig_dom"/>
</dbReference>
<evidence type="ECO:0000256" key="4">
    <source>
        <dbReference type="ARBA" id="ARBA00022840"/>
    </source>
</evidence>
<keyword evidence="4" id="KW-0067">ATP-binding</keyword>
<evidence type="ECO:0000259" key="7">
    <source>
        <dbReference type="Pfam" id="PF13193"/>
    </source>
</evidence>
<feature type="domain" description="AMP-dependent synthetase/ligase" evidence="6">
    <location>
        <begin position="1"/>
        <end position="213"/>
    </location>
</feature>
<feature type="non-terminal residue" evidence="8">
    <location>
        <position position="1"/>
    </location>
</feature>
<dbReference type="Pfam" id="PF13193">
    <property type="entry name" value="AMP-binding_C"/>
    <property type="match status" value="1"/>
</dbReference>
<feature type="domain" description="AMP-binding enzyme C-terminal" evidence="7">
    <location>
        <begin position="276"/>
        <end position="355"/>
    </location>
</feature>
<dbReference type="PANTHER" id="PTHR24095:SF14">
    <property type="entry name" value="ACETYL-COENZYME A SYNTHETASE 1"/>
    <property type="match status" value="1"/>
</dbReference>